<dbReference type="CDD" id="cd17643">
    <property type="entry name" value="A_NRPS_Cytc1-like"/>
    <property type="match status" value="1"/>
</dbReference>
<evidence type="ECO:0000259" key="5">
    <source>
        <dbReference type="PROSITE" id="PS50075"/>
    </source>
</evidence>
<dbReference type="FunFam" id="3.40.50.12780:FF:000012">
    <property type="entry name" value="Non-ribosomal peptide synthetase"/>
    <property type="match status" value="3"/>
</dbReference>
<evidence type="ECO:0000313" key="7">
    <source>
        <dbReference type="Proteomes" id="UP000667802"/>
    </source>
</evidence>
<feature type="domain" description="Carrier" evidence="5">
    <location>
        <begin position="2045"/>
        <end position="2119"/>
    </location>
</feature>
<dbReference type="Gene3D" id="3.30.559.10">
    <property type="entry name" value="Chloramphenicol acetyltransferase-like domain"/>
    <property type="match status" value="4"/>
</dbReference>
<comment type="similarity">
    <text evidence="2">Belongs to the ATP-dependent AMP-binding enzyme family.</text>
</comment>
<dbReference type="Gene3D" id="2.30.38.10">
    <property type="entry name" value="Luciferase, Domain 3"/>
    <property type="match status" value="2"/>
</dbReference>
<dbReference type="CDD" id="cd12116">
    <property type="entry name" value="A_NRPS_Ta1_like"/>
    <property type="match status" value="1"/>
</dbReference>
<dbReference type="GO" id="GO:0044550">
    <property type="term" value="P:secondary metabolite biosynthetic process"/>
    <property type="evidence" value="ECO:0007669"/>
    <property type="project" value="UniProtKB-ARBA"/>
</dbReference>
<dbReference type="FunFam" id="2.30.38.10:FF:000001">
    <property type="entry name" value="Non-ribosomal peptide synthetase PvdI"/>
    <property type="match status" value="2"/>
</dbReference>
<dbReference type="SUPFAM" id="SSF47336">
    <property type="entry name" value="ACP-like"/>
    <property type="match status" value="3"/>
</dbReference>
<dbReference type="Gene3D" id="3.40.50.980">
    <property type="match status" value="4"/>
</dbReference>
<reference evidence="7" key="1">
    <citation type="journal article" date="2021" name="Science">
        <title>Hunting the eagle killer: A cyanobacterial neurotoxin causes vacuolar myelinopathy.</title>
        <authorList>
            <person name="Breinlinger S."/>
            <person name="Phillips T.J."/>
            <person name="Haram B.N."/>
            <person name="Mares J."/>
            <person name="Martinez Yerena J.A."/>
            <person name="Hrouzek P."/>
            <person name="Sobotka R."/>
            <person name="Henderson W.M."/>
            <person name="Schmieder P."/>
            <person name="Williams S.M."/>
            <person name="Lauderdale J.D."/>
            <person name="Wilde H.D."/>
            <person name="Gerrin W."/>
            <person name="Kust A."/>
            <person name="Washington J.W."/>
            <person name="Wagner C."/>
            <person name="Geier B."/>
            <person name="Liebeke M."/>
            <person name="Enke H."/>
            <person name="Niedermeyer T.H.J."/>
            <person name="Wilde S.B."/>
        </authorList>
    </citation>
    <scope>NUCLEOTIDE SEQUENCE [LARGE SCALE GENOMIC DNA]</scope>
    <source>
        <strain evidence="7">Thurmond2011</strain>
    </source>
</reference>
<dbReference type="FunFam" id="3.30.300.30:FF:000010">
    <property type="entry name" value="Enterobactin synthetase component F"/>
    <property type="match status" value="2"/>
</dbReference>
<dbReference type="Pfam" id="PF13193">
    <property type="entry name" value="AMP-binding_C"/>
    <property type="match status" value="2"/>
</dbReference>
<keyword evidence="3" id="KW-0596">Phosphopantetheine</keyword>
<dbReference type="GO" id="GO:0031177">
    <property type="term" value="F:phosphopantetheine binding"/>
    <property type="evidence" value="ECO:0007669"/>
    <property type="project" value="TreeGrafter"/>
</dbReference>
<dbReference type="GO" id="GO:0003824">
    <property type="term" value="F:catalytic activity"/>
    <property type="evidence" value="ECO:0007669"/>
    <property type="project" value="InterPro"/>
</dbReference>
<dbReference type="GO" id="GO:0005829">
    <property type="term" value="C:cytosol"/>
    <property type="evidence" value="ECO:0007669"/>
    <property type="project" value="TreeGrafter"/>
</dbReference>
<dbReference type="CDD" id="cd05930">
    <property type="entry name" value="A_NRPS"/>
    <property type="match status" value="1"/>
</dbReference>
<dbReference type="GO" id="GO:0008610">
    <property type="term" value="P:lipid biosynthetic process"/>
    <property type="evidence" value="ECO:0007669"/>
    <property type="project" value="UniProtKB-ARBA"/>
</dbReference>
<dbReference type="PROSITE" id="PS00455">
    <property type="entry name" value="AMP_BINDING"/>
    <property type="match status" value="3"/>
</dbReference>
<sequence>MNVNLKDKIEDILPLTPLQKGLLFHSLYELESGVYFQQLNCRLEGNVSVDAVNQAWQTLINRHQILRTAFITKGQKEPIQVVFKELAFQIEQQDWSGLSQTDLNKRLDDFLTADRHRGFILDQPPLMRVTLIRLSQTSWHLIWSHHHLLLDGWSQTPLMQEFFYLHQAAQQGKEISLPPVRPYKDFLAWLKQKNPDDAETFWRNYMKGFSSHTPLVMMPARQRTTSRGKVELRLKLDRAETASIEKLARYCQVTLNTVIQGTWAILLNRYSRSEDIVFGITVAGRPTELKGIERTVGPFINTLPLRVLVSGAERLDLWLQKLQQQQVEMRQYEHSSLSNIQGWSDVPRGQSLFESLLAFENFPFDKSLKAENFGLDVTEISFWETTHYPLTVAVVPEEELLFKLTYSSEIFDHVGMELLLQHWKNLLINAANNYDAFLSSLSLFASRELPAAIEPQTQIRSDGTTLASRFAASASKYSNRVALAWGEGNLTYEEIDLLSNQMARFLQEQGIEPEKPVVLFLERSWELIVAMLGVVKAGGVYVPVDPAYPVQRIKFIVSDCQTELILTSTALVSLLPKSVPAICLDQENAPYKQVSSKPVIAPTLQPENGAYIMYTSGSTGQPKGVVVTHNNVTRLFSSTEHWFEFNCQDVWTFFHSCGFDISAWEIWGAFLYGGRLEIVPYQVSRDPKRFLELIRDRQVTVLNQTPSAFLQLLLAEEQLPTLQPTTLRLIILAGEALNLSSLQPWFDRHGEETTRIVNMYGITETTVYVTYRPISRQDVENISASVIGEPIPDLSVYVVDANGHLLPPGVTGEIYVGGAGVARCYLNRPEENALRFMVDRFSGDDNRRLYRTGDLARFLPDGDLEYLGRIDQQVKIRGFRIEIGEIEAAIAKVSEVKENIVVLREDANHEKHLIAYLVCSVDRKPTIESLRTHLQQYIPDYAIPSHFVYLDQLPLTVNGKADRRALPDPEIDRSHLNTNFVAPVTKQEEILAQIWQKVLGVDKVGRFDNYFVIGGDSIRSIRVCSLAEAEGLKVEISQIFSFPVLADLAAAITPDTEKASINKLEQPFALISSEDRAKLEKMGGVVDAYPLTQLQMGMLFHSHYTAKSTAYNDVFSFRVRSHFNFELWQQAYAQVLAKHPVLRTAFYLGEFSEPLQIIFDNVSAKSQFTDLTDKSELERENYFKSFLTKGFKTQFDWQKAPLMRCHIHLLDHDLVEASFAVHHGILDGWSLANFITELTSLYFHLLEGKATITLPLEPKISYAQFVALEREAIKDRKQREFWQEQLTGIPFTRLPRIPGIKKPGLGKINVTLNEEIAQNLRLLARELGIPIKTILLAVHLRLLAFCAGENEVVTGLVTNGRPEVEGGDRILGLFVNTIPFRLELPKGSWLDLIRATWNYEQNLMPYRRFPLAEIQRIYQNQPIYETSFNFVHFHVYQKLLNSSEIEIVGSESLKETNIPLNVTWNEDVSTKELHFNITYDSNEFGKHQVEAMVDYVLKVCAVLADDPKANYSNAIKNLVLPENNQLELNPSPTVWVHEIFTQVAATNPDLPAVSYQGEIWTNKQLNQKANQLAGFLRDRGIGSECNVGICLERSLEMVWAILAVVKAGGCYVPLDPDYPDDRIQSIIADAQIKIILTTSNLAVDYGDNSKDQVIFLDNSQDEIASHSAENLDIPIRGENTAYLIFTSGSTGRAKGIAITHHALAKHMEWFVQAFAVNKTDVILQKTPFGFDASVWEFWAALMTGAKLVMAKPGGHQESNYLVETIKAEKVTLLQVVPTLLEILLQEPGFAQCSSLRLVFSGGEVLKQRVWNKFRTNLPVPLVNLYGPAETTIDVAYHFCQEQESTDTIAIGKSVPNTRLYVLDTNLEPVMIGTPGELFVAGEQLARGYWDAPQLSAASFLPDPFSDQPGSRMYRTGDSARYLPDGTLEFLGRLDRQMKIRGIRIEPGEIIAAIEAQSWIVRAAVKGVILEEGINQLVAYVELNQAPEDWQIRLRSSLKQVLPDFMMPSLFVPLQNWPLLVNGKIDLNALPLPQLENTALQRQYVAPQNETQRILAEIWERVLRISPIGIEDDFFELGGDSLLAMQIVAKARVIGIYFTPSDLFNYSRIVELTAQIGRAKTVADTQTISVTGEIPLTPIQEWFFKQPLIRPEHWNQAVLLNLKPQFPVEQLEKTLLQIAKKHPAFSLRFSRTANGWKQELVPESNLLGFDKIDLRTLPDAEIPTQITTIANQFQAQLDLERGLLFRAVYFQTKVQDKLLLIIHHLIVDGVSWRVILQDLAMDVMPRQFAGFDQWALQLERLSQNYQNRENLHFWQQQKVENFSLPLDFPDAISGNKESSSAEVECNFSQDETASLLYELPRTSEAKIQEVLLTALLRAVTDWTNRSEVAIALESHGRDSDFSNLEVFDAVGWFTSLFPLRLEKSSDDHLANLAAIKEQFQKLPHKGLDYGILSRQPEVAPTLPAIPQGIIFNYLGQFDDNFPATAPFSPADEDTGFSRNQDEIRPFQLEIIGLIVNEQLQIRFVYSKNLHLQATIEKLANNFYQHTLALLTASRSQEDVSNRTETEDIYPLTPVQEGILFHSNYESSQGLYLQQLIGDIEGILDIAAFQKAWQCCVERHPSLRAAFIWQDLEQPQQQIQRQVTLPFISYDWSNEDEIEKKWAKLLETDRQEGFALDTAPLMRFLLVKLEQRKWRFLWTHHHLLLDGWSLPIVFRDAIAFYQVETTGIPHQLPEPPLYRKFIHWLQQQKSALAESFWKSAMRGLLGATRLGLKAASTEHQTYSQTLSQQTYTQLKTAARKYRVTLNVLVQAAWSILLSKYSSSNDVVYGITVSGRPPELANSEEMVGLFINTLPLRVHLNNAEPVVDWLPTIRDRQLEINQYSYSRLVDIQGWSEIPRGQPLFESILIYENYPIADSLGENTGDLAIASVRSLEKNNYPVTVYVLPGREITIEIAFQQGVGSSEQRQQLLTHLITILEKLADPELEFIGEIGLSRIQPAESKRDVPFTDKASETFSLNSPIPNPQSPIPNPTVNELFSRQVLLTPDAPAVFSGANWLTYAELEHQSDQIAHQLLVLGVKPETPVAVCLERHPKIVVALLGILKAGAAFVPLDPEFPRDRLDYILSDSGAAVIVTETSIALEIPESSARVLLIDSDNLTVTDTKPTLPEISESDRLAYIIYTSGSTGRPKGVEISHNCLVNFLLSFQKQPGITSTDTLVAVTTLSFDISLLELFLPLISGARLVIADPETTRDGGKLAQLLKSSEATVMQATPATWRLLLTANWQPQLPFKAFCGGEAMSVELATSLLKQGVELWNVYGPTETTIWSAINPVKQVEDSVSIGQGITKTSLYILDSAGHPVPEGVVGELFISGAGLARGYRNRADLTAEKFVPNPFGSNPGERMYQTGDLGRFLSDGTIEFLGRSDFQVKVRGFRIELGEIETVLETHPAISQAIVSAVEDRGGDKQLVAYLVATLLREQPSPEDLRSYLSTKLPAYMLPSSWIFLEQIPLTLNQKVDRRALPLPSIPDTTANYVAPRNAIEEALVLIWQEILQVEKVGVKDNFFELGGHSLIASQIYARIEKIFAINLSLRELFESQTIEKITEIFVSRERTSGQSEKIAKVFLRMKKMTPEEKAELFQNKNRKNH</sequence>
<evidence type="ECO:0000256" key="2">
    <source>
        <dbReference type="ARBA" id="ARBA00006432"/>
    </source>
</evidence>
<feature type="domain" description="Carrier" evidence="5">
    <location>
        <begin position="3532"/>
        <end position="3607"/>
    </location>
</feature>
<dbReference type="InterPro" id="IPR025110">
    <property type="entry name" value="AMP-bd_C"/>
</dbReference>
<dbReference type="PROSITE" id="PS00012">
    <property type="entry name" value="PHOSPHOPANTETHEINE"/>
    <property type="match status" value="1"/>
</dbReference>
<dbReference type="InterPro" id="IPR009081">
    <property type="entry name" value="PP-bd_ACP"/>
</dbReference>
<proteinExistence type="inferred from homology"/>
<dbReference type="InterPro" id="IPR045851">
    <property type="entry name" value="AMP-bd_C_sf"/>
</dbReference>
<dbReference type="PROSITE" id="PS50075">
    <property type="entry name" value="CARRIER"/>
    <property type="match status" value="3"/>
</dbReference>
<name>A0AAP5I996_9CYAN</name>
<dbReference type="InterPro" id="IPR036736">
    <property type="entry name" value="ACP-like_sf"/>
</dbReference>
<dbReference type="SUPFAM" id="SSF52777">
    <property type="entry name" value="CoA-dependent acyltransferases"/>
    <property type="match status" value="8"/>
</dbReference>
<dbReference type="FunFam" id="3.40.50.980:FF:000001">
    <property type="entry name" value="Non-ribosomal peptide synthetase"/>
    <property type="match status" value="3"/>
</dbReference>
<protein>
    <submittedName>
        <fullName evidence="6">Non-ribosomal peptide synthetase</fullName>
    </submittedName>
</protein>
<dbReference type="InterPro" id="IPR000873">
    <property type="entry name" value="AMP-dep_synth/lig_dom"/>
</dbReference>
<evidence type="ECO:0000313" key="6">
    <source>
        <dbReference type="EMBL" id="MDR9897014.1"/>
    </source>
</evidence>
<dbReference type="PANTHER" id="PTHR45527:SF14">
    <property type="entry name" value="PLIPASTATIN SYNTHASE SUBUNIT B"/>
    <property type="match status" value="1"/>
</dbReference>
<comment type="caution">
    <text evidence="6">The sequence shown here is derived from an EMBL/GenBank/DDBJ whole genome shotgun (WGS) entry which is preliminary data.</text>
</comment>
<dbReference type="PANTHER" id="PTHR45527">
    <property type="entry name" value="NONRIBOSOMAL PEPTIDE SYNTHETASE"/>
    <property type="match status" value="1"/>
</dbReference>
<dbReference type="InterPro" id="IPR023213">
    <property type="entry name" value="CAT-like_dom_sf"/>
</dbReference>
<gene>
    <name evidence="6" type="ORF">G7B40_020940</name>
</gene>
<dbReference type="EMBL" id="JAALHA020000010">
    <property type="protein sequence ID" value="MDR9897014.1"/>
    <property type="molecule type" value="Genomic_DNA"/>
</dbReference>
<evidence type="ECO:0000256" key="4">
    <source>
        <dbReference type="ARBA" id="ARBA00022553"/>
    </source>
</evidence>
<dbReference type="NCBIfam" id="TIGR01733">
    <property type="entry name" value="AA-adenyl-dom"/>
    <property type="match status" value="3"/>
</dbReference>
<dbReference type="InterPro" id="IPR001242">
    <property type="entry name" value="Condensation_dom"/>
</dbReference>
<dbReference type="Gene3D" id="3.40.50.12780">
    <property type="entry name" value="N-terminal domain of ligase-like"/>
    <property type="match status" value="1"/>
</dbReference>
<feature type="domain" description="Carrier" evidence="5">
    <location>
        <begin position="982"/>
        <end position="1056"/>
    </location>
</feature>
<dbReference type="Pfam" id="PF00668">
    <property type="entry name" value="Condensation"/>
    <property type="match status" value="4"/>
</dbReference>
<dbReference type="InterPro" id="IPR010071">
    <property type="entry name" value="AA_adenyl_dom"/>
</dbReference>
<dbReference type="Gene3D" id="1.10.1200.10">
    <property type="entry name" value="ACP-like"/>
    <property type="match status" value="2"/>
</dbReference>
<keyword evidence="4" id="KW-0597">Phosphoprotein</keyword>
<evidence type="ECO:0000256" key="1">
    <source>
        <dbReference type="ARBA" id="ARBA00001957"/>
    </source>
</evidence>
<dbReference type="RefSeq" id="WP_208340926.1">
    <property type="nucleotide sequence ID" value="NZ_CAWQFN010000753.1"/>
</dbReference>
<dbReference type="Gene3D" id="3.30.559.30">
    <property type="entry name" value="Nonribosomal peptide synthetase, condensation domain"/>
    <property type="match status" value="4"/>
</dbReference>
<accession>A0AAP5I996</accession>
<dbReference type="InterPro" id="IPR029058">
    <property type="entry name" value="AB_hydrolase_fold"/>
</dbReference>
<dbReference type="InterPro" id="IPR042099">
    <property type="entry name" value="ANL_N_sf"/>
</dbReference>
<dbReference type="SUPFAM" id="SSF56801">
    <property type="entry name" value="Acetyl-CoA synthetase-like"/>
    <property type="match status" value="3"/>
</dbReference>
<evidence type="ECO:0000256" key="3">
    <source>
        <dbReference type="ARBA" id="ARBA00022450"/>
    </source>
</evidence>
<dbReference type="InterPro" id="IPR020845">
    <property type="entry name" value="AMP-binding_CS"/>
</dbReference>
<keyword evidence="7" id="KW-1185">Reference proteome</keyword>
<dbReference type="CDD" id="cd19543">
    <property type="entry name" value="DCL_NRPS"/>
    <property type="match status" value="2"/>
</dbReference>
<dbReference type="Pfam" id="PF00501">
    <property type="entry name" value="AMP-binding"/>
    <property type="match status" value="3"/>
</dbReference>
<dbReference type="FunFam" id="1.10.1200.10:FF:000005">
    <property type="entry name" value="Nonribosomal peptide synthetase 1"/>
    <property type="match status" value="3"/>
</dbReference>
<comment type="cofactor">
    <cofactor evidence="1">
        <name>pantetheine 4'-phosphate</name>
        <dbReference type="ChEBI" id="CHEBI:47942"/>
    </cofactor>
</comment>
<dbReference type="GO" id="GO:0043041">
    <property type="term" value="P:amino acid activation for nonribosomal peptide biosynthetic process"/>
    <property type="evidence" value="ECO:0007669"/>
    <property type="project" value="TreeGrafter"/>
</dbReference>
<dbReference type="NCBIfam" id="NF003417">
    <property type="entry name" value="PRK04813.1"/>
    <property type="match status" value="3"/>
</dbReference>
<dbReference type="Proteomes" id="UP000667802">
    <property type="component" value="Unassembled WGS sequence"/>
</dbReference>
<dbReference type="Gene3D" id="3.40.50.1820">
    <property type="entry name" value="alpha/beta hydrolase"/>
    <property type="match status" value="1"/>
</dbReference>
<dbReference type="Gene3D" id="3.30.300.30">
    <property type="match status" value="3"/>
</dbReference>
<dbReference type="Pfam" id="PF00550">
    <property type="entry name" value="PP-binding"/>
    <property type="match status" value="3"/>
</dbReference>
<dbReference type="InterPro" id="IPR006162">
    <property type="entry name" value="Ppantetheine_attach_site"/>
</dbReference>
<organism evidence="6 7">
    <name type="scientific">Aetokthonos hydrillicola Thurmond2011</name>
    <dbReference type="NCBI Taxonomy" id="2712845"/>
    <lineage>
        <taxon>Bacteria</taxon>
        <taxon>Bacillati</taxon>
        <taxon>Cyanobacteriota</taxon>
        <taxon>Cyanophyceae</taxon>
        <taxon>Nostocales</taxon>
        <taxon>Hapalosiphonaceae</taxon>
        <taxon>Aetokthonos</taxon>
    </lineage>
</organism>